<evidence type="ECO:0000259" key="3">
    <source>
        <dbReference type="PROSITE" id="PS50801"/>
    </source>
</evidence>
<comment type="caution">
    <text evidence="4">The sequence shown here is derived from an EMBL/GenBank/DDBJ whole genome shotgun (WGS) entry which is preliminary data.</text>
</comment>
<dbReference type="PROSITE" id="PS50801">
    <property type="entry name" value="STAS"/>
    <property type="match status" value="1"/>
</dbReference>
<dbReference type="PANTHER" id="PTHR33495:SF2">
    <property type="entry name" value="ANTI-SIGMA FACTOR ANTAGONIST TM_1081-RELATED"/>
    <property type="match status" value="1"/>
</dbReference>
<dbReference type="Pfam" id="PF01740">
    <property type="entry name" value="STAS"/>
    <property type="match status" value="1"/>
</dbReference>
<feature type="domain" description="STAS" evidence="3">
    <location>
        <begin position="23"/>
        <end position="121"/>
    </location>
</feature>
<accession>A0ABV8I3W6</accession>
<sequence>MVSVPPEENVFDIELGARGRCAVVRVRGELDWAASPSLRIVVEQLRGLLGGGCLILDFTALTFCDSTAIGTLAMARHECREHGIRLVLTALPVFLRRMLTTTGLISVFEVRETLESALDEVDGWDSDGRAPAFSDA</sequence>
<evidence type="ECO:0000256" key="1">
    <source>
        <dbReference type="ARBA" id="ARBA00009013"/>
    </source>
</evidence>
<reference evidence="5" key="1">
    <citation type="journal article" date="2019" name="Int. J. Syst. Evol. Microbiol.">
        <title>The Global Catalogue of Microorganisms (GCM) 10K type strain sequencing project: providing services to taxonomists for standard genome sequencing and annotation.</title>
        <authorList>
            <consortium name="The Broad Institute Genomics Platform"/>
            <consortium name="The Broad Institute Genome Sequencing Center for Infectious Disease"/>
            <person name="Wu L."/>
            <person name="Ma J."/>
        </authorList>
    </citation>
    <scope>NUCLEOTIDE SEQUENCE [LARGE SCALE GENOMIC DNA]</scope>
    <source>
        <strain evidence="5">TBRC 4489</strain>
    </source>
</reference>
<keyword evidence="5" id="KW-1185">Reference proteome</keyword>
<evidence type="ECO:0000313" key="5">
    <source>
        <dbReference type="Proteomes" id="UP001595850"/>
    </source>
</evidence>
<organism evidence="4 5">
    <name type="scientific">Planomonospora corallina</name>
    <dbReference type="NCBI Taxonomy" id="1806052"/>
    <lineage>
        <taxon>Bacteria</taxon>
        <taxon>Bacillati</taxon>
        <taxon>Actinomycetota</taxon>
        <taxon>Actinomycetes</taxon>
        <taxon>Streptosporangiales</taxon>
        <taxon>Streptosporangiaceae</taxon>
        <taxon>Planomonospora</taxon>
    </lineage>
</organism>
<dbReference type="InterPro" id="IPR003658">
    <property type="entry name" value="Anti-sigma_ant"/>
</dbReference>
<evidence type="ECO:0000256" key="2">
    <source>
        <dbReference type="RuleBase" id="RU003749"/>
    </source>
</evidence>
<proteinExistence type="inferred from homology"/>
<dbReference type="EMBL" id="JBHSBM010000011">
    <property type="protein sequence ID" value="MFC4057639.1"/>
    <property type="molecule type" value="Genomic_DNA"/>
</dbReference>
<dbReference type="Proteomes" id="UP001595850">
    <property type="component" value="Unassembled WGS sequence"/>
</dbReference>
<evidence type="ECO:0000313" key="4">
    <source>
        <dbReference type="EMBL" id="MFC4057639.1"/>
    </source>
</evidence>
<dbReference type="InterPro" id="IPR036513">
    <property type="entry name" value="STAS_dom_sf"/>
</dbReference>
<gene>
    <name evidence="4" type="ORF">ACFOWE_05005</name>
</gene>
<dbReference type="SUPFAM" id="SSF52091">
    <property type="entry name" value="SpoIIaa-like"/>
    <property type="match status" value="1"/>
</dbReference>
<dbReference type="CDD" id="cd07043">
    <property type="entry name" value="STAS_anti-anti-sigma_factors"/>
    <property type="match status" value="1"/>
</dbReference>
<dbReference type="RefSeq" id="WP_377285709.1">
    <property type="nucleotide sequence ID" value="NZ_JBHSBM010000011.1"/>
</dbReference>
<protein>
    <recommendedName>
        <fullName evidence="2">Anti-sigma factor antagonist</fullName>
    </recommendedName>
</protein>
<name>A0ABV8I3W6_9ACTN</name>
<dbReference type="Gene3D" id="3.30.750.24">
    <property type="entry name" value="STAS domain"/>
    <property type="match status" value="1"/>
</dbReference>
<dbReference type="PANTHER" id="PTHR33495">
    <property type="entry name" value="ANTI-SIGMA FACTOR ANTAGONIST TM_1081-RELATED-RELATED"/>
    <property type="match status" value="1"/>
</dbReference>
<dbReference type="InterPro" id="IPR002645">
    <property type="entry name" value="STAS_dom"/>
</dbReference>
<dbReference type="NCBIfam" id="TIGR00377">
    <property type="entry name" value="ant_ant_sig"/>
    <property type="match status" value="1"/>
</dbReference>
<comment type="similarity">
    <text evidence="1 2">Belongs to the anti-sigma-factor antagonist family.</text>
</comment>